<dbReference type="GO" id="GO:0012505">
    <property type="term" value="C:endomembrane system"/>
    <property type="evidence" value="ECO:0007669"/>
    <property type="project" value="UniProtKB-SubCell"/>
</dbReference>
<dbReference type="PANTHER" id="PTHR21324">
    <property type="entry name" value="FASTING-INDUCIBLE INTEGRAL MEMBRANE PROTEIN TM6P1-RELATED"/>
    <property type="match status" value="1"/>
</dbReference>
<keyword evidence="3 6" id="KW-0812">Transmembrane</keyword>
<evidence type="ECO:0000256" key="6">
    <source>
        <dbReference type="SAM" id="Phobius"/>
    </source>
</evidence>
<keyword evidence="4 6" id="KW-1133">Transmembrane helix</keyword>
<dbReference type="PANTHER" id="PTHR21324:SF2">
    <property type="entry name" value="EG:22E5.9 PROTEIN"/>
    <property type="match status" value="1"/>
</dbReference>
<feature type="transmembrane region" description="Helical" evidence="6">
    <location>
        <begin position="119"/>
        <end position="137"/>
    </location>
</feature>
<comment type="similarity">
    <text evidence="2">Belongs to the DRAM/TMEM150 family.</text>
</comment>
<comment type="caution">
    <text evidence="8">The sequence shown here is derived from an EMBL/GenBank/DDBJ whole genome shotgun (WGS) entry which is preliminary data.</text>
</comment>
<feature type="transmembrane region" description="Helical" evidence="6">
    <location>
        <begin position="201"/>
        <end position="222"/>
    </location>
</feature>
<feature type="transmembrane region" description="Helical" evidence="6">
    <location>
        <begin position="95"/>
        <end position="113"/>
    </location>
</feature>
<comment type="subcellular location">
    <subcellularLocation>
        <location evidence="1">Endomembrane system</location>
        <topology evidence="1">Multi-pass membrane protein</topology>
    </subcellularLocation>
</comment>
<dbReference type="Pfam" id="PF10277">
    <property type="entry name" value="Frag1"/>
    <property type="match status" value="1"/>
</dbReference>
<evidence type="ECO:0000313" key="8">
    <source>
        <dbReference type="EMBL" id="KAL3276574.1"/>
    </source>
</evidence>
<evidence type="ECO:0000256" key="2">
    <source>
        <dbReference type="ARBA" id="ARBA00006565"/>
    </source>
</evidence>
<feature type="transmembrane region" description="Helical" evidence="6">
    <location>
        <begin position="7"/>
        <end position="30"/>
    </location>
</feature>
<gene>
    <name evidence="8" type="ORF">HHI36_011948</name>
</gene>
<evidence type="ECO:0000256" key="4">
    <source>
        <dbReference type="ARBA" id="ARBA00022989"/>
    </source>
</evidence>
<protein>
    <recommendedName>
        <fullName evidence="7">CWH43-like N-terminal domain-containing protein</fullName>
    </recommendedName>
</protein>
<sequence length="244" mass="27349">MSFERVHYLPILISVWFPFTFILTYLIAVLKNDVTPLFPYISDTGTFTPESCIFGQMLNLGALLMAMVGYVRYLQLRDLIENNELPGNIERLNKISLITGVLAALGISIVGNFQEYNALPVHLTGAILAFGVGGVYASIQTYISFKIHPILGNKVVNWVRVILSASTFLFFFSTMGFAAAAYEASDNDQIVAKWKHGEPGWELHFVSTASEWILAFSLISFLTTYTHEFKSLSWTSPSVKHKFK</sequence>
<dbReference type="Proteomes" id="UP001516400">
    <property type="component" value="Unassembled WGS sequence"/>
</dbReference>
<evidence type="ECO:0000259" key="7">
    <source>
        <dbReference type="Pfam" id="PF10277"/>
    </source>
</evidence>
<feature type="domain" description="CWH43-like N-terminal" evidence="7">
    <location>
        <begin position="7"/>
        <end position="231"/>
    </location>
</feature>
<organism evidence="8 9">
    <name type="scientific">Cryptolaemus montrouzieri</name>
    <dbReference type="NCBI Taxonomy" id="559131"/>
    <lineage>
        <taxon>Eukaryota</taxon>
        <taxon>Metazoa</taxon>
        <taxon>Ecdysozoa</taxon>
        <taxon>Arthropoda</taxon>
        <taxon>Hexapoda</taxon>
        <taxon>Insecta</taxon>
        <taxon>Pterygota</taxon>
        <taxon>Neoptera</taxon>
        <taxon>Endopterygota</taxon>
        <taxon>Coleoptera</taxon>
        <taxon>Polyphaga</taxon>
        <taxon>Cucujiformia</taxon>
        <taxon>Coccinelloidea</taxon>
        <taxon>Coccinellidae</taxon>
        <taxon>Scymninae</taxon>
        <taxon>Scymnini</taxon>
        <taxon>Cryptolaemus</taxon>
    </lineage>
</organism>
<evidence type="ECO:0000313" key="9">
    <source>
        <dbReference type="Proteomes" id="UP001516400"/>
    </source>
</evidence>
<dbReference type="AlphaFoldDB" id="A0ABD2NDU8"/>
<name>A0ABD2NDU8_9CUCU</name>
<proteinExistence type="inferred from homology"/>
<evidence type="ECO:0000256" key="5">
    <source>
        <dbReference type="ARBA" id="ARBA00023136"/>
    </source>
</evidence>
<reference evidence="8 9" key="1">
    <citation type="journal article" date="2021" name="BMC Biol.">
        <title>Horizontally acquired antibacterial genes associated with adaptive radiation of ladybird beetles.</title>
        <authorList>
            <person name="Li H.S."/>
            <person name="Tang X.F."/>
            <person name="Huang Y.H."/>
            <person name="Xu Z.Y."/>
            <person name="Chen M.L."/>
            <person name="Du X.Y."/>
            <person name="Qiu B.Y."/>
            <person name="Chen P.T."/>
            <person name="Zhang W."/>
            <person name="Slipinski A."/>
            <person name="Escalona H.E."/>
            <person name="Waterhouse R.M."/>
            <person name="Zwick A."/>
            <person name="Pang H."/>
        </authorList>
    </citation>
    <scope>NUCLEOTIDE SEQUENCE [LARGE SCALE GENOMIC DNA]</scope>
    <source>
        <strain evidence="8">SYSU2018</strain>
    </source>
</reference>
<dbReference type="InterPro" id="IPR019402">
    <property type="entry name" value="CWH43_N"/>
</dbReference>
<evidence type="ECO:0000256" key="3">
    <source>
        <dbReference type="ARBA" id="ARBA00022692"/>
    </source>
</evidence>
<evidence type="ECO:0000256" key="1">
    <source>
        <dbReference type="ARBA" id="ARBA00004127"/>
    </source>
</evidence>
<feature type="transmembrane region" description="Helical" evidence="6">
    <location>
        <begin position="158"/>
        <end position="181"/>
    </location>
</feature>
<accession>A0ABD2NDU8</accession>
<dbReference type="InterPro" id="IPR050911">
    <property type="entry name" value="DRAM/TMEM150_Autophagy_Mod"/>
</dbReference>
<feature type="transmembrane region" description="Helical" evidence="6">
    <location>
        <begin position="53"/>
        <end position="74"/>
    </location>
</feature>
<dbReference type="EMBL" id="JABFTP020000103">
    <property type="protein sequence ID" value="KAL3276574.1"/>
    <property type="molecule type" value="Genomic_DNA"/>
</dbReference>
<keyword evidence="9" id="KW-1185">Reference proteome</keyword>
<keyword evidence="5 6" id="KW-0472">Membrane</keyword>